<organism evidence="2 3">
    <name type="scientific">Actinomadura monticuli</name>
    <dbReference type="NCBI Taxonomy" id="3097367"/>
    <lineage>
        <taxon>Bacteria</taxon>
        <taxon>Bacillati</taxon>
        <taxon>Actinomycetota</taxon>
        <taxon>Actinomycetes</taxon>
        <taxon>Streptosporangiales</taxon>
        <taxon>Thermomonosporaceae</taxon>
        <taxon>Actinomadura</taxon>
    </lineage>
</organism>
<dbReference type="EMBL" id="JAXCEI010000002">
    <property type="protein sequence ID" value="MFA1538350.1"/>
    <property type="molecule type" value="Genomic_DNA"/>
</dbReference>
<evidence type="ECO:0000256" key="1">
    <source>
        <dbReference type="SAM" id="Phobius"/>
    </source>
</evidence>
<comment type="caution">
    <text evidence="2">The sequence shown here is derived from an EMBL/GenBank/DDBJ whole genome shotgun (WGS) entry which is preliminary data.</text>
</comment>
<feature type="transmembrane region" description="Helical" evidence="1">
    <location>
        <begin position="84"/>
        <end position="103"/>
    </location>
</feature>
<keyword evidence="1" id="KW-1133">Transmembrane helix</keyword>
<keyword evidence="1" id="KW-0812">Transmembrane</keyword>
<dbReference type="Pfam" id="PF08592">
    <property type="entry name" value="Anthrone_oxy"/>
    <property type="match status" value="1"/>
</dbReference>
<feature type="transmembrane region" description="Helical" evidence="1">
    <location>
        <begin position="12"/>
        <end position="41"/>
    </location>
</feature>
<dbReference type="RefSeq" id="WP_371947694.1">
    <property type="nucleotide sequence ID" value="NZ_JAXCEI010000002.1"/>
</dbReference>
<evidence type="ECO:0000313" key="2">
    <source>
        <dbReference type="EMBL" id="MFA1538350.1"/>
    </source>
</evidence>
<reference evidence="2 3" key="1">
    <citation type="submission" date="2023-11" db="EMBL/GenBank/DDBJ databases">
        <title>Actinomadura monticuli sp. nov., isolated from volcanic ash.</title>
        <authorList>
            <person name="Lee S.D."/>
            <person name="Yang H."/>
            <person name="Kim I.S."/>
        </authorList>
    </citation>
    <scope>NUCLEOTIDE SEQUENCE [LARGE SCALE GENOMIC DNA]</scope>
    <source>
        <strain evidence="2 3">DLS-62</strain>
    </source>
</reference>
<proteinExistence type="predicted"/>
<accession>A0ABV4Q6I1</accession>
<feature type="transmembrane region" description="Helical" evidence="1">
    <location>
        <begin position="62"/>
        <end position="78"/>
    </location>
</feature>
<keyword evidence="3" id="KW-1185">Reference proteome</keyword>
<gene>
    <name evidence="2" type="ORF">SM611_05355</name>
</gene>
<evidence type="ECO:0000313" key="3">
    <source>
        <dbReference type="Proteomes" id="UP001569963"/>
    </source>
</evidence>
<feature type="transmembrane region" description="Helical" evidence="1">
    <location>
        <begin position="136"/>
        <end position="155"/>
    </location>
</feature>
<name>A0ABV4Q6I1_9ACTN</name>
<protein>
    <recommendedName>
        <fullName evidence="4">DUF1772 domain-containing protein</fullName>
    </recommendedName>
</protein>
<keyword evidence="1" id="KW-0472">Membrane</keyword>
<dbReference type="InterPro" id="IPR013901">
    <property type="entry name" value="Anthrone_oxy"/>
</dbReference>
<sequence>MAPDGVVDVLLAVFLLLSGVLAGVLFAVETAIVPVVAVLPADRYVQVHRLLDRRFDPMMPRVNKVALAVCAALVVVADGVWPRVAVGCAGLCVVGVAVVSEGWNVRMNRVIDGWDPAAPPADWPGVRARWASANRARTLLAAAGFGAAIAGASLVW</sequence>
<dbReference type="Proteomes" id="UP001569963">
    <property type="component" value="Unassembled WGS sequence"/>
</dbReference>
<evidence type="ECO:0008006" key="4">
    <source>
        <dbReference type="Google" id="ProtNLM"/>
    </source>
</evidence>